<dbReference type="SUPFAM" id="SSF55729">
    <property type="entry name" value="Acyl-CoA N-acyltransferases (Nat)"/>
    <property type="match status" value="1"/>
</dbReference>
<evidence type="ECO:0000313" key="3">
    <source>
        <dbReference type="Proteomes" id="UP000078225"/>
    </source>
</evidence>
<protein>
    <submittedName>
        <fullName evidence="2">Acetyltransferase</fullName>
    </submittedName>
</protein>
<dbReference type="RefSeq" id="WP_064594529.1">
    <property type="nucleotide sequence ID" value="NZ_LYRP01000001.1"/>
</dbReference>
<gene>
    <name evidence="2" type="ORF">A9B99_03100</name>
</gene>
<dbReference type="GO" id="GO:0016747">
    <property type="term" value="F:acyltransferase activity, transferring groups other than amino-acyl groups"/>
    <property type="evidence" value="ECO:0007669"/>
    <property type="project" value="InterPro"/>
</dbReference>
<keyword evidence="2" id="KW-0808">Transferase</keyword>
<feature type="domain" description="N-acetyltransferase" evidence="1">
    <location>
        <begin position="7"/>
        <end position="201"/>
    </location>
</feature>
<dbReference type="STRING" id="1691903.A9B99_03100"/>
<dbReference type="PROSITE" id="PS51186">
    <property type="entry name" value="GNAT"/>
    <property type="match status" value="1"/>
</dbReference>
<dbReference type="PANTHER" id="PTHR13170">
    <property type="entry name" value="O-GLCNACASE"/>
    <property type="match status" value="1"/>
</dbReference>
<dbReference type="PANTHER" id="PTHR13170:SF16">
    <property type="entry name" value="PROTEIN O-GLCNACASE"/>
    <property type="match status" value="1"/>
</dbReference>
<proteinExistence type="predicted"/>
<dbReference type="InterPro" id="IPR051822">
    <property type="entry name" value="Glycosyl_Hydrolase_84"/>
</dbReference>
<dbReference type="AlphaFoldDB" id="A0A1B7L8P8"/>
<dbReference type="Pfam" id="PF00583">
    <property type="entry name" value="Acetyltransf_1"/>
    <property type="match status" value="1"/>
</dbReference>
<dbReference type="EMBL" id="LYRP01000001">
    <property type="protein sequence ID" value="OAT78713.1"/>
    <property type="molecule type" value="Genomic_DNA"/>
</dbReference>
<dbReference type="InterPro" id="IPR016181">
    <property type="entry name" value="Acyl_CoA_acyltransferase"/>
</dbReference>
<organism evidence="2 3">
    <name type="scientific">Mangrovibacter phragmitis</name>
    <dbReference type="NCBI Taxonomy" id="1691903"/>
    <lineage>
        <taxon>Bacteria</taxon>
        <taxon>Pseudomonadati</taxon>
        <taxon>Pseudomonadota</taxon>
        <taxon>Gammaproteobacteria</taxon>
        <taxon>Enterobacterales</taxon>
        <taxon>Enterobacteriaceae</taxon>
        <taxon>Mangrovibacter</taxon>
    </lineage>
</organism>
<evidence type="ECO:0000259" key="1">
    <source>
        <dbReference type="PROSITE" id="PS51186"/>
    </source>
</evidence>
<accession>A0A1B7L8P8</accession>
<dbReference type="Proteomes" id="UP000078225">
    <property type="component" value="Unassembled WGS sequence"/>
</dbReference>
<name>A0A1B7L8P8_9ENTR</name>
<dbReference type="Gene3D" id="3.40.630.30">
    <property type="match status" value="1"/>
</dbReference>
<dbReference type="InterPro" id="IPR000182">
    <property type="entry name" value="GNAT_dom"/>
</dbReference>
<comment type="caution">
    <text evidence="2">The sequence shown here is derived from an EMBL/GenBank/DDBJ whole genome shotgun (WGS) entry which is preliminary data.</text>
</comment>
<reference evidence="3" key="1">
    <citation type="submission" date="2016-05" db="EMBL/GenBank/DDBJ databases">
        <authorList>
            <person name="Behera P."/>
            <person name="Vaishampayan P."/>
            <person name="Singh N."/>
            <person name="Raina V."/>
            <person name="Suar M."/>
            <person name="Pattnaik A."/>
            <person name="Rastogi G."/>
        </authorList>
    </citation>
    <scope>NUCLEOTIDE SEQUENCE [LARGE SCALE GENOMIC DNA]</scope>
    <source>
        <strain evidence="3">MP23</strain>
    </source>
</reference>
<evidence type="ECO:0000313" key="2">
    <source>
        <dbReference type="EMBL" id="OAT78713.1"/>
    </source>
</evidence>
<keyword evidence="3" id="KW-1185">Reference proteome</keyword>
<sequence>MMPESTDVIRPARAEDRAALSRICLKTANAGKDASDLYSDGDYPGLLYVLPYAEFEPDFAFVLEMSGEVVGYVVATPDTAAFEARLAQSWWPVLQARYAQRTSEAPLDMKVLGQIRAPGKASEELTGRWPAHLHINLLPVAQQGGWGRRLVTRQLAALRDAGVPGVHLGVSLQNEGVCAFYEKMGFRHIFRRNAIYMGQVL</sequence>